<dbReference type="PROSITE" id="PS51132">
    <property type="entry name" value="OLF"/>
    <property type="match status" value="1"/>
</dbReference>
<evidence type="ECO:0000256" key="5">
    <source>
        <dbReference type="SAM" id="SignalP"/>
    </source>
</evidence>
<feature type="region of interest" description="Disordered" evidence="4">
    <location>
        <begin position="410"/>
        <end position="432"/>
    </location>
</feature>
<dbReference type="Proteomes" id="UP000515152">
    <property type="component" value="Chromosome 10"/>
</dbReference>
<feature type="domain" description="Olfactomedin-like" evidence="6">
    <location>
        <begin position="650"/>
        <end position="909"/>
    </location>
</feature>
<dbReference type="AlphaFoldDB" id="A0A6P3W7T0"/>
<dbReference type="GeneID" id="105907093"/>
<dbReference type="Pfam" id="PF02191">
    <property type="entry name" value="OLF"/>
    <property type="match status" value="1"/>
</dbReference>
<comment type="caution">
    <text evidence="3">Lacks conserved residue(s) required for the propagation of feature annotation.</text>
</comment>
<evidence type="ECO:0000313" key="7">
    <source>
        <dbReference type="Proteomes" id="UP000515152"/>
    </source>
</evidence>
<dbReference type="PANTHER" id="PTHR23192:SF37">
    <property type="entry name" value="OLFACTOMEDIN-LIKE PROTEIN 2B"/>
    <property type="match status" value="1"/>
</dbReference>
<keyword evidence="5" id="KW-0732">Signal</keyword>
<dbReference type="RefSeq" id="XP_012690825.2">
    <property type="nucleotide sequence ID" value="XM_012835371.3"/>
</dbReference>
<reference evidence="8" key="1">
    <citation type="submission" date="2025-08" db="UniProtKB">
        <authorList>
            <consortium name="RefSeq"/>
        </authorList>
    </citation>
    <scope>IDENTIFICATION</scope>
</reference>
<evidence type="ECO:0000256" key="3">
    <source>
        <dbReference type="PROSITE-ProRule" id="PRU00446"/>
    </source>
</evidence>
<dbReference type="GO" id="GO:0007165">
    <property type="term" value="P:signal transduction"/>
    <property type="evidence" value="ECO:0007669"/>
    <property type="project" value="TreeGrafter"/>
</dbReference>
<feature type="chain" id="PRO_5028250523" evidence="5">
    <location>
        <begin position="21"/>
        <end position="913"/>
    </location>
</feature>
<feature type="region of interest" description="Disordered" evidence="4">
    <location>
        <begin position="242"/>
        <end position="277"/>
    </location>
</feature>
<evidence type="ECO:0000256" key="2">
    <source>
        <dbReference type="ARBA" id="ARBA00022525"/>
    </source>
</evidence>
<evidence type="ECO:0000256" key="4">
    <source>
        <dbReference type="SAM" id="MobiDB-lite"/>
    </source>
</evidence>
<dbReference type="CTD" id="557997"/>
<dbReference type="GO" id="GO:0005615">
    <property type="term" value="C:extracellular space"/>
    <property type="evidence" value="ECO:0007669"/>
    <property type="project" value="TreeGrafter"/>
</dbReference>
<protein>
    <submittedName>
        <fullName evidence="8">Olfactomedin-like 2Ba</fullName>
    </submittedName>
</protein>
<keyword evidence="2" id="KW-0964">Secreted</keyword>
<dbReference type="KEGG" id="char:105907093"/>
<evidence type="ECO:0000256" key="1">
    <source>
        <dbReference type="ARBA" id="ARBA00004613"/>
    </source>
</evidence>
<keyword evidence="7" id="KW-1185">Reference proteome</keyword>
<organism evidence="7 8">
    <name type="scientific">Clupea harengus</name>
    <name type="common">Atlantic herring</name>
    <dbReference type="NCBI Taxonomy" id="7950"/>
    <lineage>
        <taxon>Eukaryota</taxon>
        <taxon>Metazoa</taxon>
        <taxon>Chordata</taxon>
        <taxon>Craniata</taxon>
        <taxon>Vertebrata</taxon>
        <taxon>Euteleostomi</taxon>
        <taxon>Actinopterygii</taxon>
        <taxon>Neopterygii</taxon>
        <taxon>Teleostei</taxon>
        <taxon>Clupei</taxon>
        <taxon>Clupeiformes</taxon>
        <taxon>Clupeoidei</taxon>
        <taxon>Clupeidae</taxon>
        <taxon>Clupea</taxon>
    </lineage>
</organism>
<dbReference type="PROSITE" id="PS51257">
    <property type="entry name" value="PROKAR_LIPOPROTEIN"/>
    <property type="match status" value="1"/>
</dbReference>
<feature type="region of interest" description="Disordered" evidence="4">
    <location>
        <begin position="556"/>
        <end position="593"/>
    </location>
</feature>
<evidence type="ECO:0000313" key="8">
    <source>
        <dbReference type="RefSeq" id="XP_012690825.2"/>
    </source>
</evidence>
<feature type="compositionally biased region" description="Polar residues" evidence="4">
    <location>
        <begin position="355"/>
        <end position="365"/>
    </location>
</feature>
<dbReference type="InterPro" id="IPR050605">
    <property type="entry name" value="Olfactomedin-like_domain"/>
</dbReference>
<feature type="region of interest" description="Disordered" evidence="4">
    <location>
        <begin position="477"/>
        <end position="502"/>
    </location>
</feature>
<name>A0A6P3W7T0_CLUHA</name>
<feature type="region of interest" description="Disordered" evidence="4">
    <location>
        <begin position="197"/>
        <end position="224"/>
    </location>
</feature>
<gene>
    <name evidence="8" type="primary">olfml2ba</name>
</gene>
<feature type="region of interest" description="Disordered" evidence="4">
    <location>
        <begin position="328"/>
        <end position="374"/>
    </location>
</feature>
<feature type="compositionally biased region" description="Low complexity" evidence="4">
    <location>
        <begin position="556"/>
        <end position="574"/>
    </location>
</feature>
<accession>A0A6P3W7T0</accession>
<evidence type="ECO:0000259" key="6">
    <source>
        <dbReference type="PROSITE" id="PS51132"/>
    </source>
</evidence>
<comment type="subcellular location">
    <subcellularLocation>
        <location evidence="1">Secreted</location>
    </subcellularLocation>
</comment>
<dbReference type="InterPro" id="IPR003112">
    <property type="entry name" value="Olfac-like_dom"/>
</dbReference>
<proteinExistence type="predicted"/>
<feature type="compositionally biased region" description="Polar residues" evidence="4">
    <location>
        <begin position="415"/>
        <end position="424"/>
    </location>
</feature>
<dbReference type="PANTHER" id="PTHR23192">
    <property type="entry name" value="OLFACTOMEDIN-RELATED"/>
    <property type="match status" value="1"/>
</dbReference>
<feature type="signal peptide" evidence="5">
    <location>
        <begin position="1"/>
        <end position="20"/>
    </location>
</feature>
<sequence>MTRLEIWSALWCAAVACCLAAPKLQLASPEGTEEDHNENLTLETENGENILTQLLGDYDKVKALSEGSDCGCKCVVRPLSRSACRRIEEGTATPNDFYTVETVTSGPACKCACIAPPSALNPCEGDYRLKKLREAGEDNVKLSTIIELLEGSFYGMDLLKLHAVTTKLLNRVDNIEKVMQNDTKEEANLNMTTPTSLPIQVTERPTPSIPPRQEKRKRLTVQSDQAAAYQNLEDKYEERFVGGHDPSQFMKSPDSDATGPWSQNKDHTAPPQPKIIVRGMTYYKSQTAEETERDDNTLEDEILSGDGMVDYFIDEQLIRHKPKPYRPLIKARSMPANRKTPVQGWSGASGASSSHPLQLEQSDSPNHFEVTPPPDVATTVAETVAEAGQPASKSAAKPEQTLPLAERVEAGHASGSVQPLSGSRATEGPSVTRPIVAELKTTLKTPVKATTVKGTEEPVTPLALPDQNAVTAETKVPETFPSTGQPSKAARGNNEQGTTRAIPVSTVKRTRKESVTDEEPVVASTQLLSTSAKGASTATSVLLTTINTVTTTRATTTRATTTRETTPKATTPRTTMEHTTNGKPTDPKTQRPATISKAEPLTTSPVKTTRKPAALKRKYSISWDEEEVEEDSKSEGFKTTTVKPHRKPGECKDTLATISEPVTHNTYGRREGAWMKDSLAKDDKIYVTNYYYGNNLQEFRNIAVFKEGRFTNSYKLPYNWVGTGHVVYNGAFYYNRAFSRDIIKYDLRLRHVAAWTMLHDAVLDNEDSSTWRWRGHSDMELAVDESGLWVVYPALDDEGFLQEVIFLSRLDPVDLSIRRESTWRTGLRRNYYGNCFIVCGVLYATDSFEQRHTNLAYAFDTHTNTQMVPRLPFTNNYTYTTQIDYNPKERVLYAWDNGHQVTYNVVFAYVDPQ</sequence>
<dbReference type="OrthoDB" id="8626508at2759"/>
<dbReference type="SMART" id="SM00284">
    <property type="entry name" value="OLF"/>
    <property type="match status" value="1"/>
</dbReference>